<accession>A0A088FQW2</accession>
<dbReference type="Pfam" id="PF18715">
    <property type="entry name" value="Phage_spike"/>
    <property type="match status" value="1"/>
</dbReference>
<feature type="domain" description="Gp5/Type VI secretion system Vgr protein OB-fold" evidence="2">
    <location>
        <begin position="17"/>
        <end position="84"/>
    </location>
</feature>
<dbReference type="Gene3D" id="6.20.150.10">
    <property type="match status" value="1"/>
</dbReference>
<evidence type="ECO:0008006" key="6">
    <source>
        <dbReference type="Google" id="ProtNLM"/>
    </source>
</evidence>
<dbReference type="OrthoDB" id="8359at10239"/>
<dbReference type="InterPro" id="IPR040629">
    <property type="entry name" value="Phage_spike"/>
</dbReference>
<dbReference type="InterPro" id="IPR006531">
    <property type="entry name" value="Gp5/Vgr_OB"/>
</dbReference>
<gene>
    <name evidence="4" type="ORF">ep3_0037</name>
</gene>
<reference evidence="4 5" key="2">
    <citation type="journal article" date="2015" name="Virus Genes">
        <title>Genome sequencing and analysis of an Escherichia coli phage vB_EcoM-ep3 with a novel lysin, Lysep3.</title>
        <authorList>
            <person name="Lv M."/>
            <person name="Wang S."/>
            <person name="Yan G."/>
            <person name="Sun C."/>
            <person name="Feng X."/>
            <person name="Gu J."/>
            <person name="Han W."/>
            <person name="Lei L."/>
        </authorList>
    </citation>
    <scope>NUCLEOTIDE SEQUENCE [LARGE SCALE GENOMIC DNA]</scope>
</reference>
<evidence type="ECO:0000259" key="3">
    <source>
        <dbReference type="Pfam" id="PF18715"/>
    </source>
</evidence>
<evidence type="ECO:0000256" key="1">
    <source>
        <dbReference type="SAM" id="MobiDB-lite"/>
    </source>
</evidence>
<name>A0A088FQW2_9CAUD</name>
<dbReference type="Pfam" id="PF04717">
    <property type="entry name" value="Phage_base_V"/>
    <property type="match status" value="1"/>
</dbReference>
<dbReference type="InterPro" id="IPR037026">
    <property type="entry name" value="Vgr_OB-fold_dom_sf"/>
</dbReference>
<feature type="compositionally biased region" description="Polar residues" evidence="1">
    <location>
        <begin position="190"/>
        <end position="206"/>
    </location>
</feature>
<evidence type="ECO:0000313" key="4">
    <source>
        <dbReference type="EMBL" id="AIM50563.1"/>
    </source>
</evidence>
<feature type="domain" description="Phage spike trimer" evidence="3">
    <location>
        <begin position="138"/>
        <end position="193"/>
    </location>
</feature>
<proteinExistence type="predicted"/>
<dbReference type="InterPro" id="IPR044033">
    <property type="entry name" value="GpV-like_apex"/>
</dbReference>
<dbReference type="Proteomes" id="UP000029362">
    <property type="component" value="Segment"/>
</dbReference>
<evidence type="ECO:0000313" key="5">
    <source>
        <dbReference type="Proteomes" id="UP000029362"/>
    </source>
</evidence>
<dbReference type="GeneID" id="22112970"/>
<dbReference type="Pfam" id="PF18946">
    <property type="entry name" value="Apex"/>
    <property type="match status" value="1"/>
</dbReference>
<keyword evidence="5" id="KW-1185">Reference proteome</keyword>
<evidence type="ECO:0000259" key="2">
    <source>
        <dbReference type="Pfam" id="PF04717"/>
    </source>
</evidence>
<protein>
    <recommendedName>
        <fullName evidence="6">Phage baseplate assembly protein V</fullName>
    </recommendedName>
</protein>
<feature type="region of interest" description="Disordered" evidence="1">
    <location>
        <begin position="190"/>
        <end position="217"/>
    </location>
</feature>
<dbReference type="KEGG" id="vg:22112970"/>
<dbReference type="Gene3D" id="2.40.50.230">
    <property type="entry name" value="Gp5 N-terminal domain"/>
    <property type="match status" value="1"/>
</dbReference>
<dbReference type="RefSeq" id="YP_009100029.1">
    <property type="nucleotide sequence ID" value="NC_025430.1"/>
</dbReference>
<dbReference type="NCBIfam" id="TIGR01644">
    <property type="entry name" value="phage_P2_V"/>
    <property type="match status" value="1"/>
</dbReference>
<feature type="compositionally biased region" description="Gly residues" evidence="1">
    <location>
        <begin position="207"/>
        <end position="217"/>
    </location>
</feature>
<organism evidence="4 5">
    <name type="scientific">Escherichia phage vB_EcoM-ep3</name>
    <dbReference type="NCBI Taxonomy" id="1541883"/>
    <lineage>
        <taxon>Viruses</taxon>
        <taxon>Duplodnaviria</taxon>
        <taxon>Heunggongvirae</taxon>
        <taxon>Uroviricota</taxon>
        <taxon>Caudoviricetes</taxon>
        <taxon>Iiscvirinae</taxon>
        <taxon>Jilinvirus</taxon>
        <taxon>Jilinvirus ep3</taxon>
    </lineage>
</organism>
<dbReference type="EMBL" id="KM360178">
    <property type="protein sequence ID" value="AIM50563.1"/>
    <property type="molecule type" value="Genomic_DNA"/>
</dbReference>
<reference evidence="5" key="1">
    <citation type="submission" date="2014-12" db="EMBL/GenBank/DDBJ databases">
        <authorList>
            <person name="Lv M."/>
            <person name="Lei L."/>
        </authorList>
    </citation>
    <scope>NUCLEOTIDE SEQUENCE [LARGE SCALE GENOMIC DNA]</scope>
</reference>
<sequence>MIAEVSELNRQLNNVVRIGTIKQLDLANARAKVSVAGCTTDWLPWGTNRAGKRRDWSPPVIGEQVVLFAPYGDLGQAVIGPSIFQDDHAAPAASADQETTVYPDGTTVDYNSASNTLTITVAGAGNVIINCKQANVNTETATVTASTSVTLDTPDTFCTGNLTVAKSFQMGSEGGTATMTGNVAIEGGSLTHNGKNIGSNHAHSGVQSGGSNTGAPV</sequence>
<dbReference type="InterPro" id="IPR013046">
    <property type="entry name" value="GpV/Gp45"/>
</dbReference>